<dbReference type="InterPro" id="IPR043519">
    <property type="entry name" value="NT_sf"/>
</dbReference>
<proteinExistence type="inferred from homology"/>
<dbReference type="InterPro" id="IPR009097">
    <property type="entry name" value="Cyclic_Pdiesterase"/>
</dbReference>
<dbReference type="InterPro" id="IPR040459">
    <property type="entry name" value="MJ1316"/>
</dbReference>
<evidence type="ECO:0000256" key="7">
    <source>
        <dbReference type="ARBA" id="ARBA00022840"/>
    </source>
</evidence>
<evidence type="ECO:0000256" key="1">
    <source>
        <dbReference type="ARBA" id="ARBA00004123"/>
    </source>
</evidence>
<comment type="similarity">
    <text evidence="2">Belongs to the poly(A) polymerase family.</text>
</comment>
<dbReference type="PANTHER" id="PTHR10682">
    <property type="entry name" value="POLY A POLYMERASE"/>
    <property type="match status" value="1"/>
</dbReference>
<dbReference type="Pfam" id="PF13563">
    <property type="entry name" value="2_5_RNA_ligase2"/>
    <property type="match status" value="1"/>
</dbReference>
<evidence type="ECO:0000256" key="5">
    <source>
        <dbReference type="ARBA" id="ARBA00022679"/>
    </source>
</evidence>
<dbReference type="SUPFAM" id="SSF55144">
    <property type="entry name" value="LigT-like"/>
    <property type="match status" value="1"/>
</dbReference>
<dbReference type="InterPro" id="IPR005135">
    <property type="entry name" value="Endo/exonuclease/phosphatase"/>
</dbReference>
<dbReference type="EC" id="2.7.7.19" evidence="3"/>
<evidence type="ECO:0000313" key="13">
    <source>
        <dbReference type="EMBL" id="KAK5998164.1"/>
    </source>
</evidence>
<dbReference type="InterPro" id="IPR007012">
    <property type="entry name" value="PolA_pol_cen_dom"/>
</dbReference>
<dbReference type="InterPro" id="IPR036691">
    <property type="entry name" value="Endo/exonu/phosph_ase_sf"/>
</dbReference>
<evidence type="ECO:0000256" key="3">
    <source>
        <dbReference type="ARBA" id="ARBA00012388"/>
    </source>
</evidence>
<feature type="domain" description="Poly(A) polymerase central" evidence="12">
    <location>
        <begin position="780"/>
        <end position="854"/>
    </location>
</feature>
<dbReference type="Pfam" id="PF04928">
    <property type="entry name" value="PAP_central"/>
    <property type="match status" value="1"/>
</dbReference>
<protein>
    <recommendedName>
        <fullName evidence="3">polynucleotide adenylyltransferase</fullName>
        <ecNumber evidence="3">2.7.7.19</ecNumber>
    </recommendedName>
</protein>
<accession>A0ABR0T1Q3</accession>
<dbReference type="Proteomes" id="UP001338125">
    <property type="component" value="Unassembled WGS sequence"/>
</dbReference>
<feature type="region of interest" description="Disordered" evidence="9">
    <location>
        <begin position="1068"/>
        <end position="1130"/>
    </location>
</feature>
<evidence type="ECO:0000259" key="10">
    <source>
        <dbReference type="Pfam" id="PF03372"/>
    </source>
</evidence>
<evidence type="ECO:0000256" key="8">
    <source>
        <dbReference type="ARBA" id="ARBA00023242"/>
    </source>
</evidence>
<dbReference type="Gene3D" id="3.60.10.10">
    <property type="entry name" value="Endonuclease/exonuclease/phosphatase"/>
    <property type="match status" value="1"/>
</dbReference>
<dbReference type="SUPFAM" id="SSF56219">
    <property type="entry name" value="DNase I-like"/>
    <property type="match status" value="1"/>
</dbReference>
<keyword evidence="6" id="KW-0547">Nucleotide-binding</keyword>
<feature type="domain" description="MJ1316 RNA cyclic group end recognition" evidence="11">
    <location>
        <begin position="1130"/>
        <end position="1200"/>
    </location>
</feature>
<feature type="compositionally biased region" description="Polar residues" evidence="9">
    <location>
        <begin position="1105"/>
        <end position="1122"/>
    </location>
</feature>
<dbReference type="Gene3D" id="3.30.460.10">
    <property type="entry name" value="Beta Polymerase, domain 2"/>
    <property type="match status" value="1"/>
</dbReference>
<dbReference type="PANTHER" id="PTHR10682:SF23">
    <property type="entry name" value="POLYNUCLEOTIDE ADENYLYLTRANSFERASE"/>
    <property type="match status" value="1"/>
</dbReference>
<keyword evidence="8" id="KW-0539">Nucleus</keyword>
<evidence type="ECO:0000259" key="12">
    <source>
        <dbReference type="Pfam" id="PF04928"/>
    </source>
</evidence>
<evidence type="ECO:0000256" key="4">
    <source>
        <dbReference type="ARBA" id="ARBA00022664"/>
    </source>
</evidence>
<dbReference type="Gene3D" id="3.90.1140.10">
    <property type="entry name" value="Cyclic phosphodiesterase"/>
    <property type="match status" value="1"/>
</dbReference>
<evidence type="ECO:0000259" key="11">
    <source>
        <dbReference type="Pfam" id="PF04457"/>
    </source>
</evidence>
<evidence type="ECO:0000313" key="14">
    <source>
        <dbReference type="Proteomes" id="UP001338125"/>
    </source>
</evidence>
<evidence type="ECO:0000256" key="2">
    <source>
        <dbReference type="ARBA" id="ARBA00010912"/>
    </source>
</evidence>
<keyword evidence="14" id="KW-1185">Reference proteome</keyword>
<reference evidence="13 14" key="1">
    <citation type="submission" date="2024-01" db="EMBL/GenBank/DDBJ databases">
        <title>Complete genome of Cladobotryum mycophilum ATHUM6906.</title>
        <authorList>
            <person name="Christinaki A.C."/>
            <person name="Myridakis A.I."/>
            <person name="Kouvelis V.N."/>
        </authorList>
    </citation>
    <scope>NUCLEOTIDE SEQUENCE [LARGE SCALE GENOMIC DNA]</scope>
    <source>
        <strain evidence="13 14">ATHUM6906</strain>
    </source>
</reference>
<keyword evidence="4" id="KW-0507">mRNA processing</keyword>
<name>A0ABR0T1Q3_9HYPO</name>
<organism evidence="13 14">
    <name type="scientific">Cladobotryum mycophilum</name>
    <dbReference type="NCBI Taxonomy" id="491253"/>
    <lineage>
        <taxon>Eukaryota</taxon>
        <taxon>Fungi</taxon>
        <taxon>Dikarya</taxon>
        <taxon>Ascomycota</taxon>
        <taxon>Pezizomycotina</taxon>
        <taxon>Sordariomycetes</taxon>
        <taxon>Hypocreomycetidae</taxon>
        <taxon>Hypocreales</taxon>
        <taxon>Hypocreaceae</taxon>
        <taxon>Cladobotryum</taxon>
    </lineage>
</organism>
<gene>
    <name evidence="13" type="ORF">PT974_00536</name>
</gene>
<dbReference type="SUPFAM" id="SSF81631">
    <property type="entry name" value="PAP/OAS1 substrate-binding domain"/>
    <property type="match status" value="1"/>
</dbReference>
<sequence length="1211" mass="136212">MEASSTTLAARQPFAESHDTALCLIPPNHLWNPINRLRSLNDKAYGKWPPHLNLIYPFVRPDALSGAADAICQLNLSSQNEILIDLEHVDAFSHKKHSTIYLKPDSNASTRRLDDLKGRIRCLLGWPEDETHQLHMTVAQSEDSFSDWHNFLLEKARLLTPLSWHAGQLMILIRDPSLPDGDTTTSRQMVLWGHIDLSSRTVIRNTESNGLILQNMPKKVREAFSIYPQDAYNYVQVNHSWQCSSETSSVTTAVESPDHLIIASYNVLAEFEWPPTSHRHPALVTNILSDRAAADILVLQEVTDQFLSFLLADREVCSRYPFSTHGPPSQAGVGPLPSLLNIVILSRYPLRWKFLSSPRNKGFAIATFPTMRIKRYEGSEPLPLVLAACHLRPGLTDGAITARKHEIQRLIDYLSNNFSYHPWVIAGDFNLTTSSYTTEMARKEKDISLQSLRYLTDISDIIIEAGLHDTWVLTRLSSGESSNTVKGQESASNIFEGEQGATFDPISNPLASKLTTTDYHNRPQRYDRILVNDCVDLRPSGFNIFGQTRTAIKGDGSAEYASDHWGIRCLLMPPRQVDGTPKSAEQSLAIGLRKAPPSLASFEELKNCLLSYDCFPTQTDESLRKSALGLLEKTLLGVDHGDSESHKRTRLILALIPVGSFGLGVWTSVSDVDCLCVGSISPKTFFAVALQRLRNAAHEGITILRRVRASSGTMLEIQIHGIKFDLQYCAATSIAERFPDVMNRPLSDPAFALPLSTLSKLKPARDLYYLRRSIPDMSTYRVAHLLIKAWAKNRGLYAAKFGFLGGIHISVMLVPVCKMLAKDGKMVSAADIVSSFFHHYADFDWKTRMVFDPFFHHDIKYHRTFREPLCLLGWHPPSLNTALNASVPTVGTIAAELSRARVLISQEGMSWEKFLGLDGLKTTSLIDGGTAEFLQSYKTYVKIDARYWGSSPSKGKNFLDLDRKLPNLIPRIWPTRFVEDEAITISPDNENPEHHGCYLIGLEMSIDVAGEKHDTNTVTSREAIYLVLRDFESRIRGDEKYYDSKCCWMAASVAHARDVESLQLDRTHWWDHDPGDSDSGDDLDNDYDEIEYGGDNDEQLESRAGQKSKTTHSKGGNIQSANKPPGAGKFRSAMDVMHRLRWDTNINSSDYLVGYEDRFLGAQEKPLEHWKSEQTDEEFIPQHRILYFKRKSDGSIVWERKSRTDKIFGSG</sequence>
<keyword evidence="5" id="KW-0808">Transferase</keyword>
<dbReference type="SUPFAM" id="SSF81301">
    <property type="entry name" value="Nucleotidyltransferase"/>
    <property type="match status" value="1"/>
</dbReference>
<dbReference type="EMBL" id="JAVFKD010000001">
    <property type="protein sequence ID" value="KAK5998164.1"/>
    <property type="molecule type" value="Genomic_DNA"/>
</dbReference>
<dbReference type="Pfam" id="PF04457">
    <property type="entry name" value="MJ1316"/>
    <property type="match status" value="1"/>
</dbReference>
<keyword evidence="7" id="KW-0067">ATP-binding</keyword>
<comment type="caution">
    <text evidence="13">The sequence shown here is derived from an EMBL/GenBank/DDBJ whole genome shotgun (WGS) entry which is preliminary data.</text>
</comment>
<dbReference type="Pfam" id="PF03372">
    <property type="entry name" value="Exo_endo_phos"/>
    <property type="match status" value="1"/>
</dbReference>
<feature type="domain" description="Endonuclease/exonuclease/phosphatase" evidence="10">
    <location>
        <begin position="263"/>
        <end position="564"/>
    </location>
</feature>
<feature type="compositionally biased region" description="Acidic residues" evidence="9">
    <location>
        <begin position="1076"/>
        <end position="1099"/>
    </location>
</feature>
<evidence type="ECO:0000256" key="6">
    <source>
        <dbReference type="ARBA" id="ARBA00022741"/>
    </source>
</evidence>
<dbReference type="Gene3D" id="1.10.1410.10">
    <property type="match status" value="1"/>
</dbReference>
<evidence type="ECO:0000256" key="9">
    <source>
        <dbReference type="SAM" id="MobiDB-lite"/>
    </source>
</evidence>
<comment type="subcellular location">
    <subcellularLocation>
        <location evidence="1">Nucleus</location>
    </subcellularLocation>
</comment>